<gene>
    <name evidence="2" type="ORF">Q4Q39_13605</name>
</gene>
<name>A0ABT8X3A2_9FLAO</name>
<dbReference type="Gene3D" id="1.20.120.450">
    <property type="entry name" value="dinb family like domain"/>
    <property type="match status" value="1"/>
</dbReference>
<dbReference type="Pfam" id="PF12867">
    <property type="entry name" value="DinB_2"/>
    <property type="match status" value="1"/>
</dbReference>
<evidence type="ECO:0000313" key="2">
    <source>
        <dbReference type="EMBL" id="MDO5988443.1"/>
    </source>
</evidence>
<dbReference type="Proteomes" id="UP001176891">
    <property type="component" value="Unassembled WGS sequence"/>
</dbReference>
<evidence type="ECO:0000313" key="3">
    <source>
        <dbReference type="Proteomes" id="UP001176891"/>
    </source>
</evidence>
<dbReference type="InterPro" id="IPR034660">
    <property type="entry name" value="DinB/YfiT-like"/>
</dbReference>
<keyword evidence="3" id="KW-1185">Reference proteome</keyword>
<dbReference type="InterPro" id="IPR024775">
    <property type="entry name" value="DinB-like"/>
</dbReference>
<evidence type="ECO:0000259" key="1">
    <source>
        <dbReference type="Pfam" id="PF12867"/>
    </source>
</evidence>
<dbReference type="SUPFAM" id="SSF109854">
    <property type="entry name" value="DinB/YfiT-like putative metalloenzymes"/>
    <property type="match status" value="1"/>
</dbReference>
<reference evidence="2" key="1">
    <citation type="submission" date="2023-07" db="EMBL/GenBank/DDBJ databases">
        <title>Two novel species in the genus Flavivirga.</title>
        <authorList>
            <person name="Kwon K."/>
        </authorList>
    </citation>
    <scope>NUCLEOTIDE SEQUENCE</scope>
    <source>
        <strain evidence="2">KACC 14157</strain>
    </source>
</reference>
<organism evidence="2 3">
    <name type="scientific">Flavivirga amylovorans</name>
    <dbReference type="NCBI Taxonomy" id="870486"/>
    <lineage>
        <taxon>Bacteria</taxon>
        <taxon>Pseudomonadati</taxon>
        <taxon>Bacteroidota</taxon>
        <taxon>Flavobacteriia</taxon>
        <taxon>Flavobacteriales</taxon>
        <taxon>Flavobacteriaceae</taxon>
        <taxon>Flavivirga</taxon>
    </lineage>
</organism>
<accession>A0ABT8X3A2</accession>
<dbReference type="EMBL" id="JAUOEM010000004">
    <property type="protein sequence ID" value="MDO5988443.1"/>
    <property type="molecule type" value="Genomic_DNA"/>
</dbReference>
<protein>
    <submittedName>
        <fullName evidence="2">DinB family protein</fullName>
    </submittedName>
</protein>
<comment type="caution">
    <text evidence="2">The sequence shown here is derived from an EMBL/GenBank/DDBJ whole genome shotgun (WGS) entry which is preliminary data.</text>
</comment>
<sequence length="176" mass="20687">MQKSDLKFIPNFFDRYIALIDDNTYLIDGLKTNETIFKSISEKLIQHQEYRYKPNKWTPKELLQHVIDTERILTYRALCISRLEPKALLGFDENMYVENSNANNRSVEDLLKEFRLVRQSTLPLFESFNEDVLHRAGISFETKISTLALGFTIIGHAKHHFKVLNERYFTNNVNLG</sequence>
<proteinExistence type="predicted"/>
<dbReference type="RefSeq" id="WP_303283059.1">
    <property type="nucleotide sequence ID" value="NZ_BAABCZ010000009.1"/>
</dbReference>
<feature type="domain" description="DinB-like" evidence="1">
    <location>
        <begin position="50"/>
        <end position="162"/>
    </location>
</feature>